<dbReference type="AlphaFoldDB" id="N1V3E0"/>
<comment type="pathway">
    <text evidence="5 8">Amino-acid biosynthesis; L-proline biosynthesis; L-proline from L-glutamate 5-semialdehyde: step 1/1.</text>
</comment>
<comment type="caution">
    <text evidence="11">The sequence shown here is derived from an EMBL/GenBank/DDBJ whole genome shotgun (WGS) entry which is preliminary data.</text>
</comment>
<dbReference type="GO" id="GO:0055129">
    <property type="term" value="P:L-proline biosynthetic process"/>
    <property type="evidence" value="ECO:0007669"/>
    <property type="project" value="UniProtKB-UniRule"/>
</dbReference>
<dbReference type="PIRSF" id="PIRSF000193">
    <property type="entry name" value="Pyrrol-5-carb_rd"/>
    <property type="match status" value="1"/>
</dbReference>
<dbReference type="PANTHER" id="PTHR11645:SF0">
    <property type="entry name" value="PYRROLINE-5-CARBOXYLATE REDUCTASE 3"/>
    <property type="match status" value="1"/>
</dbReference>
<keyword evidence="5 8" id="KW-0028">Amino-acid biosynthesis</keyword>
<evidence type="ECO:0000256" key="6">
    <source>
        <dbReference type="NCBIfam" id="TIGR00112"/>
    </source>
</evidence>
<dbReference type="OrthoDB" id="9805754at2"/>
<protein>
    <recommendedName>
        <fullName evidence="5 6">Pyrroline-5-carboxylate reductase</fullName>
        <shortName evidence="5">P5C reductase</shortName>
        <shortName evidence="5">P5CR</shortName>
        <ecNumber evidence="5 6">1.5.1.2</ecNumber>
    </recommendedName>
    <alternativeName>
        <fullName evidence="5">PCA reductase</fullName>
    </alternativeName>
</protein>
<dbReference type="Gene3D" id="3.40.50.720">
    <property type="entry name" value="NAD(P)-binding Rossmann-like Domain"/>
    <property type="match status" value="1"/>
</dbReference>
<evidence type="ECO:0000259" key="10">
    <source>
        <dbReference type="Pfam" id="PF14748"/>
    </source>
</evidence>
<evidence type="ECO:0000256" key="5">
    <source>
        <dbReference type="HAMAP-Rule" id="MF_01925"/>
    </source>
</evidence>
<gene>
    <name evidence="5" type="primary">proC</name>
    <name evidence="11" type="ORF">D477_008998</name>
</gene>
<dbReference type="InterPro" id="IPR036291">
    <property type="entry name" value="NAD(P)-bd_dom_sf"/>
</dbReference>
<keyword evidence="3 5" id="KW-0560">Oxidoreductase</keyword>
<evidence type="ECO:0000313" key="12">
    <source>
        <dbReference type="Proteomes" id="UP000010729"/>
    </source>
</evidence>
<proteinExistence type="inferred from homology"/>
<evidence type="ECO:0000259" key="9">
    <source>
        <dbReference type="Pfam" id="PF03807"/>
    </source>
</evidence>
<dbReference type="InterPro" id="IPR008927">
    <property type="entry name" value="6-PGluconate_DH-like_C_sf"/>
</dbReference>
<organism evidence="11 12">
    <name type="scientific">Arthrobacter crystallopoietes BAB-32</name>
    <dbReference type="NCBI Taxonomy" id="1246476"/>
    <lineage>
        <taxon>Bacteria</taxon>
        <taxon>Bacillati</taxon>
        <taxon>Actinomycetota</taxon>
        <taxon>Actinomycetes</taxon>
        <taxon>Micrococcales</taxon>
        <taxon>Micrococcaceae</taxon>
        <taxon>Crystallibacter</taxon>
    </lineage>
</organism>
<dbReference type="Pfam" id="PF14748">
    <property type="entry name" value="P5CR_dimer"/>
    <property type="match status" value="1"/>
</dbReference>
<dbReference type="UniPathway" id="UPA00098">
    <property type="reaction ID" value="UER00361"/>
</dbReference>
<dbReference type="InterPro" id="IPR028939">
    <property type="entry name" value="P5C_Rdtase_cat_N"/>
</dbReference>
<dbReference type="SUPFAM" id="SSF51735">
    <property type="entry name" value="NAD(P)-binding Rossmann-fold domains"/>
    <property type="match status" value="1"/>
</dbReference>
<dbReference type="FunFam" id="1.10.3730.10:FF:000001">
    <property type="entry name" value="Pyrroline-5-carboxylate reductase"/>
    <property type="match status" value="1"/>
</dbReference>
<feature type="binding site" evidence="7">
    <location>
        <begin position="16"/>
        <end position="21"/>
    </location>
    <ligand>
        <name>NADP(+)</name>
        <dbReference type="ChEBI" id="CHEBI:58349"/>
    </ligand>
</feature>
<dbReference type="RefSeq" id="WP_005268650.1">
    <property type="nucleotide sequence ID" value="NZ_ANPE02000109.1"/>
</dbReference>
<dbReference type="PANTHER" id="PTHR11645">
    <property type="entry name" value="PYRROLINE-5-CARBOXYLATE REDUCTASE"/>
    <property type="match status" value="1"/>
</dbReference>
<evidence type="ECO:0000256" key="1">
    <source>
        <dbReference type="ARBA" id="ARBA00005525"/>
    </source>
</evidence>
<keyword evidence="12" id="KW-1185">Reference proteome</keyword>
<comment type="function">
    <text evidence="4 5">Catalyzes the reduction of 1-pyrroline-5-carboxylate (PCA) to L-proline.</text>
</comment>
<dbReference type="InterPro" id="IPR029036">
    <property type="entry name" value="P5CR_dimer"/>
</dbReference>
<keyword evidence="5" id="KW-0963">Cytoplasm</keyword>
<comment type="catalytic activity">
    <reaction evidence="5 8">
        <text>L-proline + NADP(+) = (S)-1-pyrroline-5-carboxylate + NADPH + 2 H(+)</text>
        <dbReference type="Rhea" id="RHEA:14109"/>
        <dbReference type="ChEBI" id="CHEBI:15378"/>
        <dbReference type="ChEBI" id="CHEBI:17388"/>
        <dbReference type="ChEBI" id="CHEBI:57783"/>
        <dbReference type="ChEBI" id="CHEBI:58349"/>
        <dbReference type="ChEBI" id="CHEBI:60039"/>
        <dbReference type="EC" id="1.5.1.2"/>
    </reaction>
</comment>
<evidence type="ECO:0000256" key="4">
    <source>
        <dbReference type="ARBA" id="ARBA00058118"/>
    </source>
</evidence>
<evidence type="ECO:0000256" key="3">
    <source>
        <dbReference type="ARBA" id="ARBA00023002"/>
    </source>
</evidence>
<accession>N1V3E0</accession>
<dbReference type="Pfam" id="PF03807">
    <property type="entry name" value="F420_oxidored"/>
    <property type="match status" value="1"/>
</dbReference>
<dbReference type="Proteomes" id="UP000010729">
    <property type="component" value="Unassembled WGS sequence"/>
</dbReference>
<dbReference type="InterPro" id="IPR053790">
    <property type="entry name" value="P5CR-like_CS"/>
</dbReference>
<evidence type="ECO:0000256" key="7">
    <source>
        <dbReference type="PIRSR" id="PIRSR000193-1"/>
    </source>
</evidence>
<feature type="binding site" evidence="7">
    <location>
        <position position="71"/>
    </location>
    <ligand>
        <name>NADPH</name>
        <dbReference type="ChEBI" id="CHEBI:57783"/>
    </ligand>
</feature>
<sequence>MTAETSTPSSGRTVFLGCGSMNEAVLAGLLAGGTDVRTVTATVRRSERAEELRGRYPGLTVLAESEDAEANTKAVQGARLVVLGVKPAGIAQLCREVSGALAPDTVVVSVAAAITVATMEAALPAGQPLVRSMPNTPLKVGRGAVGISAGTHAGTEQLKLAEELFSGAGTVVVVPEDQLDAVSAVSGSGPAYAFYLAEAMANAGVELGLEPGLALALARQTVAGAGAMLAEEGADPAALRKAVTSPNGTTERAIAVFDEAGLPAVIAAGARAAADRAAQLSKELA</sequence>
<reference evidence="11 12" key="1">
    <citation type="journal article" date="2013" name="Genome Announc.">
        <title>Draft Genome Sequence of Arthrobacter crystallopoietes Strain BAB-32, Revealing Genes for Bioremediation.</title>
        <authorList>
            <person name="Joshi M.N."/>
            <person name="Pandit A.S."/>
            <person name="Sharma A."/>
            <person name="Pandya R.V."/>
            <person name="Desai S.M."/>
            <person name="Saxena A.K."/>
            <person name="Bagatharia S.B."/>
        </authorList>
    </citation>
    <scope>NUCLEOTIDE SEQUENCE [LARGE SCALE GENOMIC DNA]</scope>
    <source>
        <strain evidence="11 12">BAB-32</strain>
    </source>
</reference>
<evidence type="ECO:0000256" key="8">
    <source>
        <dbReference type="RuleBase" id="RU003903"/>
    </source>
</evidence>
<feature type="domain" description="Pyrroline-5-carboxylate reductase catalytic N-terminal" evidence="9">
    <location>
        <begin position="14"/>
        <end position="112"/>
    </location>
</feature>
<evidence type="ECO:0000313" key="11">
    <source>
        <dbReference type="EMBL" id="EMY34534.1"/>
    </source>
</evidence>
<dbReference type="SUPFAM" id="SSF48179">
    <property type="entry name" value="6-phosphogluconate dehydrogenase C-terminal domain-like"/>
    <property type="match status" value="1"/>
</dbReference>
<dbReference type="EMBL" id="ANPE02000109">
    <property type="protein sequence ID" value="EMY34534.1"/>
    <property type="molecule type" value="Genomic_DNA"/>
</dbReference>
<dbReference type="EC" id="1.5.1.2" evidence="5 6"/>
<comment type="catalytic activity">
    <reaction evidence="5">
        <text>L-proline + NAD(+) = (S)-1-pyrroline-5-carboxylate + NADH + 2 H(+)</text>
        <dbReference type="Rhea" id="RHEA:14105"/>
        <dbReference type="ChEBI" id="CHEBI:15378"/>
        <dbReference type="ChEBI" id="CHEBI:17388"/>
        <dbReference type="ChEBI" id="CHEBI:57540"/>
        <dbReference type="ChEBI" id="CHEBI:57945"/>
        <dbReference type="ChEBI" id="CHEBI:60039"/>
        <dbReference type="EC" id="1.5.1.2"/>
    </reaction>
</comment>
<dbReference type="GO" id="GO:0004735">
    <property type="term" value="F:pyrroline-5-carboxylate reductase activity"/>
    <property type="evidence" value="ECO:0007669"/>
    <property type="project" value="UniProtKB-UniRule"/>
</dbReference>
<dbReference type="NCBIfam" id="TIGR00112">
    <property type="entry name" value="proC"/>
    <property type="match status" value="1"/>
</dbReference>
<dbReference type="GO" id="GO:0005737">
    <property type="term" value="C:cytoplasm"/>
    <property type="evidence" value="ECO:0007669"/>
    <property type="project" value="UniProtKB-SubCell"/>
</dbReference>
<feature type="domain" description="Pyrroline-5-carboxylate reductase dimerisation" evidence="10">
    <location>
        <begin position="176"/>
        <end position="280"/>
    </location>
</feature>
<evidence type="ECO:0000256" key="2">
    <source>
        <dbReference type="ARBA" id="ARBA00022857"/>
    </source>
</evidence>
<dbReference type="InterPro" id="IPR000304">
    <property type="entry name" value="Pyrroline-COOH_reductase"/>
</dbReference>
<keyword evidence="5 8" id="KW-0641">Proline biosynthesis</keyword>
<dbReference type="HAMAP" id="MF_01925">
    <property type="entry name" value="P5C_reductase"/>
    <property type="match status" value="1"/>
</dbReference>
<dbReference type="PROSITE" id="PS00521">
    <property type="entry name" value="P5CR"/>
    <property type="match status" value="1"/>
</dbReference>
<comment type="subcellular location">
    <subcellularLocation>
        <location evidence="5">Cytoplasm</location>
    </subcellularLocation>
</comment>
<comment type="similarity">
    <text evidence="1 5 8">Belongs to the pyrroline-5-carboxylate reductase family.</text>
</comment>
<dbReference type="Gene3D" id="1.10.3730.10">
    <property type="entry name" value="ProC C-terminal domain-like"/>
    <property type="match status" value="1"/>
</dbReference>
<keyword evidence="2 5" id="KW-0521">NADP</keyword>
<name>N1V3E0_9MICC</name>